<evidence type="ECO:0000259" key="1">
    <source>
        <dbReference type="PROSITE" id="PS51819"/>
    </source>
</evidence>
<name>A0AAP6BBL6_9ACTN</name>
<feature type="domain" description="VOC" evidence="1">
    <location>
        <begin position="8"/>
        <end position="123"/>
    </location>
</feature>
<dbReference type="CDD" id="cd07247">
    <property type="entry name" value="SgaA_N_like"/>
    <property type="match status" value="1"/>
</dbReference>
<organism evidence="2 5">
    <name type="scientific">Streptomyces acidiscabies</name>
    <dbReference type="NCBI Taxonomy" id="42234"/>
    <lineage>
        <taxon>Bacteria</taxon>
        <taxon>Bacillati</taxon>
        <taxon>Actinomycetota</taxon>
        <taxon>Actinomycetes</taxon>
        <taxon>Kitasatosporales</taxon>
        <taxon>Streptomycetaceae</taxon>
        <taxon>Streptomyces</taxon>
    </lineage>
</organism>
<reference evidence="2 4" key="1">
    <citation type="journal article" date="2023" name="Microb. Genom.">
        <title>Mesoterricola silvestris gen. nov., sp. nov., Mesoterricola sediminis sp. nov., Geothrix oryzae sp. nov., Geothrix edaphica sp. nov., Geothrix rubra sp. nov., and Geothrix limicola sp. nov., six novel members of Acidobacteriota isolated from soils.</title>
        <authorList>
            <person name="Weisberg A.J."/>
            <person name="Pearce E."/>
            <person name="Kramer C.G."/>
            <person name="Chang J.H."/>
            <person name="Clarke C.R."/>
        </authorList>
    </citation>
    <scope>NUCLEOTIDE SEQUENCE</scope>
    <source>
        <strain evidence="3 4">NB05-1H</strain>
        <strain evidence="2">NRRL_B-16521</strain>
    </source>
</reference>
<dbReference type="PROSITE" id="PS51819">
    <property type="entry name" value="VOC"/>
    <property type="match status" value="1"/>
</dbReference>
<dbReference type="InterPro" id="IPR052164">
    <property type="entry name" value="Anthracycline_SecMetBiosynth"/>
</dbReference>
<comment type="caution">
    <text evidence="2">The sequence shown here is derived from an EMBL/GenBank/DDBJ whole genome shotgun (WGS) entry which is preliminary data.</text>
</comment>
<dbReference type="Pfam" id="PF00903">
    <property type="entry name" value="Glyoxalase"/>
    <property type="match status" value="1"/>
</dbReference>
<dbReference type="GeneID" id="69813549"/>
<sequence>MGAPAFNSVGWFEFGTDQADEVKKFYGELFDWSFTLNTNLEGVTYWEVATPGSEQASGGIFESGGRFPNYAIFYVLVQDVAETIERAKGLGGEVLMEPVTDAAGITFGRLRDTAGNHVGVFSPPSQ</sequence>
<evidence type="ECO:0000313" key="2">
    <source>
        <dbReference type="EMBL" id="MDX2961755.1"/>
    </source>
</evidence>
<dbReference type="InterPro" id="IPR029068">
    <property type="entry name" value="Glyas_Bleomycin-R_OHBP_Dase"/>
</dbReference>
<dbReference type="PANTHER" id="PTHR33993">
    <property type="entry name" value="GLYOXALASE-RELATED"/>
    <property type="match status" value="1"/>
</dbReference>
<proteinExistence type="predicted"/>
<dbReference type="InterPro" id="IPR037523">
    <property type="entry name" value="VOC_core"/>
</dbReference>
<evidence type="ECO:0000313" key="3">
    <source>
        <dbReference type="EMBL" id="MDX3023498.1"/>
    </source>
</evidence>
<dbReference type="SUPFAM" id="SSF54593">
    <property type="entry name" value="Glyoxalase/Bleomycin resistance protein/Dihydroxybiphenyl dioxygenase"/>
    <property type="match status" value="1"/>
</dbReference>
<dbReference type="EMBL" id="JARAWP010000027">
    <property type="protein sequence ID" value="MDX3023498.1"/>
    <property type="molecule type" value="Genomic_DNA"/>
</dbReference>
<dbReference type="AlphaFoldDB" id="A0AAP6BBL6"/>
<evidence type="ECO:0000313" key="4">
    <source>
        <dbReference type="Proteomes" id="UP001272987"/>
    </source>
</evidence>
<accession>A0AAP6BBL6</accession>
<dbReference type="EMBL" id="JARAWC010000013">
    <property type="protein sequence ID" value="MDX2961755.1"/>
    <property type="molecule type" value="Genomic_DNA"/>
</dbReference>
<dbReference type="Proteomes" id="UP001282288">
    <property type="component" value="Unassembled WGS sequence"/>
</dbReference>
<dbReference type="Gene3D" id="3.10.180.10">
    <property type="entry name" value="2,3-Dihydroxybiphenyl 1,2-Dioxygenase, domain 1"/>
    <property type="match status" value="1"/>
</dbReference>
<keyword evidence="4" id="KW-1185">Reference proteome</keyword>
<dbReference type="InterPro" id="IPR004360">
    <property type="entry name" value="Glyas_Fos-R_dOase_dom"/>
</dbReference>
<evidence type="ECO:0000313" key="5">
    <source>
        <dbReference type="Proteomes" id="UP001282288"/>
    </source>
</evidence>
<protein>
    <submittedName>
        <fullName evidence="2">VOC family protein</fullName>
    </submittedName>
</protein>
<dbReference type="RefSeq" id="WP_040838712.1">
    <property type="nucleotide sequence ID" value="NZ_BCMK01000001.1"/>
</dbReference>
<dbReference type="Proteomes" id="UP001272987">
    <property type="component" value="Unassembled WGS sequence"/>
</dbReference>
<gene>
    <name evidence="2" type="ORF">PV399_18830</name>
    <name evidence="3" type="ORF">PV666_37330</name>
</gene>